<reference evidence="3" key="1">
    <citation type="submission" date="2020-02" db="EMBL/GenBank/DDBJ databases">
        <authorList>
            <person name="Meier V. D."/>
        </authorList>
    </citation>
    <scope>NUCLEOTIDE SEQUENCE</scope>
    <source>
        <strain evidence="3">AVDCRST_MAG92</strain>
    </source>
</reference>
<dbReference type="AlphaFoldDB" id="A0A6J4ITY0"/>
<evidence type="ECO:0000259" key="2">
    <source>
        <dbReference type="Pfam" id="PF04536"/>
    </source>
</evidence>
<feature type="compositionally biased region" description="Gly residues" evidence="1">
    <location>
        <begin position="407"/>
        <end position="426"/>
    </location>
</feature>
<organism evidence="3">
    <name type="scientific">uncultured Coleofasciculus sp</name>
    <dbReference type="NCBI Taxonomy" id="1267456"/>
    <lineage>
        <taxon>Bacteria</taxon>
        <taxon>Bacillati</taxon>
        <taxon>Cyanobacteriota</taxon>
        <taxon>Cyanophyceae</taxon>
        <taxon>Coleofasciculales</taxon>
        <taxon>Coleofasciculaceae</taxon>
        <taxon>Coleofasciculus</taxon>
        <taxon>environmental samples</taxon>
    </lineage>
</organism>
<dbReference type="Pfam" id="PF04536">
    <property type="entry name" value="TPM_phosphatase"/>
    <property type="match status" value="1"/>
</dbReference>
<feature type="compositionally biased region" description="Low complexity" evidence="1">
    <location>
        <begin position="394"/>
        <end position="406"/>
    </location>
</feature>
<dbReference type="PANTHER" id="PTHR30373">
    <property type="entry name" value="UPF0603 PROTEIN YGCG"/>
    <property type="match status" value="1"/>
</dbReference>
<evidence type="ECO:0000256" key="1">
    <source>
        <dbReference type="SAM" id="MobiDB-lite"/>
    </source>
</evidence>
<feature type="region of interest" description="Disordered" evidence="1">
    <location>
        <begin position="373"/>
        <end position="426"/>
    </location>
</feature>
<dbReference type="Gene3D" id="3.10.310.50">
    <property type="match status" value="1"/>
</dbReference>
<dbReference type="EMBL" id="CADCTM010000365">
    <property type="protein sequence ID" value="CAA9259407.1"/>
    <property type="molecule type" value="Genomic_DNA"/>
</dbReference>
<feature type="domain" description="TPM" evidence="2">
    <location>
        <begin position="56"/>
        <end position="179"/>
    </location>
</feature>
<name>A0A6J4ITY0_9CYAN</name>
<gene>
    <name evidence="3" type="ORF">AVDCRST_MAG92-2381</name>
</gene>
<evidence type="ECO:0000313" key="3">
    <source>
        <dbReference type="EMBL" id="CAA9259407.1"/>
    </source>
</evidence>
<protein>
    <submittedName>
        <fullName evidence="3">Beta-propeller domains of methanol dehydrogenase type</fullName>
    </submittedName>
</protein>
<dbReference type="PANTHER" id="PTHR30373:SF2">
    <property type="entry name" value="UPF0603 PROTEIN YGCG"/>
    <property type="match status" value="1"/>
</dbReference>
<sequence>MGSKKIMNAMKPVNLQLKRLLQTSSFTLAVVLFPLVGLTLEVKDVPNPRQIHRTWVTDMAGILDQPTEAKINSLITHLEQQNGAEVAVVTVPETSPSASPKAFTTKLFNYWGIGKKGQNNGVLVLISKGDRRVEIETGYGVESILPNAKVGNIIDTQITPKFKQGDFNGGALAGTKALVVALENPSVSNQPTPIAIPPNSDTTTVAAEPAAISPEPTQDNNVLWGLLGVGGLISAIGTLAWRRRRVSIEPEGQSRFNGGSRTCFCATCKKRLEKVDDSIIQATLSQPEQVAQKIGSIKFEGWKCPNCSQQLTGSGYHRVAFVPRSGQFRECPTCEELTITHTTQTLQRPTQYSQGRRLITDKCQCCDYRTEREETIPRLPPPPPPSSSSGGGSSSSSYSGGSSNSSSGGGSFGGGDSGGGGAGGSW</sequence>
<dbReference type="InterPro" id="IPR007621">
    <property type="entry name" value="TPM_dom"/>
</dbReference>
<proteinExistence type="predicted"/>
<accession>A0A6J4ITY0</accession>